<dbReference type="Gene3D" id="1.20.120.530">
    <property type="entry name" value="GntR ligand-binding domain-like"/>
    <property type="match status" value="1"/>
</dbReference>
<proteinExistence type="predicted"/>
<feature type="domain" description="HTH gntR-type" evidence="7">
    <location>
        <begin position="13"/>
        <end position="81"/>
    </location>
</feature>
<dbReference type="CDD" id="cd07377">
    <property type="entry name" value="WHTH_GntR"/>
    <property type="match status" value="1"/>
</dbReference>
<evidence type="ECO:0000256" key="4">
    <source>
        <dbReference type="ARBA" id="ARBA00023163"/>
    </source>
</evidence>
<dbReference type="InterPro" id="IPR008920">
    <property type="entry name" value="TF_FadR/GntR_C"/>
</dbReference>
<dbReference type="AlphaFoldDB" id="A0A1H7L217"/>
<dbReference type="NCBIfam" id="NF007001">
    <property type="entry name" value="PRK09464.1"/>
    <property type="match status" value="1"/>
</dbReference>
<sequence>MSIARIQKSVKQAKLSDVILAQLESMILEGSLKPGQKLPAERELAKQFDVSRPSLREAIQKLEAKNLVTRRQGGGTYVNDQLLGGLSDPLFALLANNNESQFDLLEFRHGIEGMSAYYAAMRGTQADFDEIQRKHDDIGNVQLEADYRLEAEAVFEFSLAICAASHNAVILHLVRSMAPLIVDNIEKNLTILAKRPDVFSQISDYRTRLMSAIISGKPQIAWGASHRHLAFIEEILLKMSQEHSRMERSMRRMKRTTGDNN</sequence>
<dbReference type="InterPro" id="IPR036390">
    <property type="entry name" value="WH_DNA-bd_sf"/>
</dbReference>
<dbReference type="SUPFAM" id="SSF46785">
    <property type="entry name" value="Winged helix' DNA-binding domain"/>
    <property type="match status" value="1"/>
</dbReference>
<evidence type="ECO:0000256" key="5">
    <source>
        <dbReference type="ARBA" id="ARBA00037357"/>
    </source>
</evidence>
<gene>
    <name evidence="8" type="ORF">SAMN05216262_10421</name>
</gene>
<evidence type="ECO:0000256" key="3">
    <source>
        <dbReference type="ARBA" id="ARBA00023125"/>
    </source>
</evidence>
<keyword evidence="1" id="KW-0678">Repressor</keyword>
<protein>
    <recommendedName>
        <fullName evidence="6">Pyruvate dehydrogenase complex repressor</fullName>
    </recommendedName>
</protein>
<dbReference type="GO" id="GO:0003700">
    <property type="term" value="F:DNA-binding transcription factor activity"/>
    <property type="evidence" value="ECO:0007669"/>
    <property type="project" value="InterPro"/>
</dbReference>
<dbReference type="FunFam" id="1.10.10.10:FF:000048">
    <property type="entry name" value="Pyruvate dehydrogenase complex transcriptional repressor"/>
    <property type="match status" value="1"/>
</dbReference>
<evidence type="ECO:0000259" key="7">
    <source>
        <dbReference type="PROSITE" id="PS50949"/>
    </source>
</evidence>
<dbReference type="SMART" id="SM00345">
    <property type="entry name" value="HTH_GNTR"/>
    <property type="match status" value="1"/>
</dbReference>
<dbReference type="InterPro" id="IPR036388">
    <property type="entry name" value="WH-like_DNA-bd_sf"/>
</dbReference>
<dbReference type="Proteomes" id="UP000199297">
    <property type="component" value="Unassembled WGS sequence"/>
</dbReference>
<organism evidence="8 9">
    <name type="scientific">Colwellia chukchiensis</name>
    <dbReference type="NCBI Taxonomy" id="641665"/>
    <lineage>
        <taxon>Bacteria</taxon>
        <taxon>Pseudomonadati</taxon>
        <taxon>Pseudomonadota</taxon>
        <taxon>Gammaproteobacteria</taxon>
        <taxon>Alteromonadales</taxon>
        <taxon>Colwelliaceae</taxon>
        <taxon>Colwellia</taxon>
    </lineage>
</organism>
<dbReference type="SMART" id="SM00895">
    <property type="entry name" value="FCD"/>
    <property type="match status" value="1"/>
</dbReference>
<dbReference type="EMBL" id="FOBI01000004">
    <property type="protein sequence ID" value="SEK93042.1"/>
    <property type="molecule type" value="Genomic_DNA"/>
</dbReference>
<dbReference type="PRINTS" id="PR00035">
    <property type="entry name" value="HTHGNTR"/>
</dbReference>
<dbReference type="GO" id="GO:0003677">
    <property type="term" value="F:DNA binding"/>
    <property type="evidence" value="ECO:0007669"/>
    <property type="project" value="UniProtKB-KW"/>
</dbReference>
<keyword evidence="3" id="KW-0238">DNA-binding</keyword>
<keyword evidence="2" id="KW-0805">Transcription regulation</keyword>
<dbReference type="PANTHER" id="PTHR43537:SF34">
    <property type="entry name" value="PYRUVATE DEHYDROGENASE COMPLEX REPRESSOR"/>
    <property type="match status" value="1"/>
</dbReference>
<evidence type="ECO:0000256" key="2">
    <source>
        <dbReference type="ARBA" id="ARBA00023015"/>
    </source>
</evidence>
<keyword evidence="4" id="KW-0804">Transcription</keyword>
<dbReference type="Gene3D" id="1.10.10.10">
    <property type="entry name" value="Winged helix-like DNA-binding domain superfamily/Winged helix DNA-binding domain"/>
    <property type="match status" value="1"/>
</dbReference>
<dbReference type="InterPro" id="IPR000524">
    <property type="entry name" value="Tscrpt_reg_HTH_GntR"/>
</dbReference>
<name>A0A1H7L217_9GAMM</name>
<keyword evidence="9" id="KW-1185">Reference proteome</keyword>
<dbReference type="SUPFAM" id="SSF48008">
    <property type="entry name" value="GntR ligand-binding domain-like"/>
    <property type="match status" value="1"/>
</dbReference>
<evidence type="ECO:0000313" key="8">
    <source>
        <dbReference type="EMBL" id="SEK93042.1"/>
    </source>
</evidence>
<evidence type="ECO:0000313" key="9">
    <source>
        <dbReference type="Proteomes" id="UP000199297"/>
    </source>
</evidence>
<evidence type="ECO:0000256" key="6">
    <source>
        <dbReference type="ARBA" id="ARBA00039592"/>
    </source>
</evidence>
<dbReference type="PROSITE" id="PS50949">
    <property type="entry name" value="HTH_GNTR"/>
    <property type="match status" value="1"/>
</dbReference>
<dbReference type="PANTHER" id="PTHR43537">
    <property type="entry name" value="TRANSCRIPTIONAL REGULATOR, GNTR FAMILY"/>
    <property type="match status" value="1"/>
</dbReference>
<comment type="function">
    <text evidence="5">Transcriptional repressor for the pyruvate dehydrogenase complex genes aceEF and lpd.</text>
</comment>
<reference evidence="9" key="1">
    <citation type="submission" date="2016-10" db="EMBL/GenBank/DDBJ databases">
        <authorList>
            <person name="Varghese N."/>
            <person name="Submissions S."/>
        </authorList>
    </citation>
    <scope>NUCLEOTIDE SEQUENCE [LARGE SCALE GENOMIC DNA]</scope>
    <source>
        <strain evidence="9">CGMCC 1.9127</strain>
    </source>
</reference>
<dbReference type="Pfam" id="PF00392">
    <property type="entry name" value="GntR"/>
    <property type="match status" value="1"/>
</dbReference>
<dbReference type="InterPro" id="IPR011711">
    <property type="entry name" value="GntR_C"/>
</dbReference>
<dbReference type="Pfam" id="PF07729">
    <property type="entry name" value="FCD"/>
    <property type="match status" value="1"/>
</dbReference>
<accession>A0A1H7L217</accession>
<dbReference type="STRING" id="641665.GCA_002104455_02986"/>
<evidence type="ECO:0000256" key="1">
    <source>
        <dbReference type="ARBA" id="ARBA00022491"/>
    </source>
</evidence>